<evidence type="ECO:0000313" key="2">
    <source>
        <dbReference type="Proteomes" id="UP001439008"/>
    </source>
</evidence>
<dbReference type="EMBL" id="JBDODL010000047">
    <property type="protein sequence ID" value="MES1918353.1"/>
    <property type="molecule type" value="Genomic_DNA"/>
</dbReference>
<dbReference type="Proteomes" id="UP001439008">
    <property type="component" value="Unassembled WGS sequence"/>
</dbReference>
<name>A0ABV2AG37_9EUKA</name>
<organism evidence="1 2">
    <name type="scientific">Bonamia ostreae</name>
    <dbReference type="NCBI Taxonomy" id="126728"/>
    <lineage>
        <taxon>Eukaryota</taxon>
        <taxon>Sar</taxon>
        <taxon>Rhizaria</taxon>
        <taxon>Endomyxa</taxon>
        <taxon>Ascetosporea</taxon>
        <taxon>Haplosporida</taxon>
        <taxon>Bonamia</taxon>
    </lineage>
</organism>
<evidence type="ECO:0000313" key="1">
    <source>
        <dbReference type="EMBL" id="MES1918353.1"/>
    </source>
</evidence>
<gene>
    <name evidence="1" type="ORF">MHBO_000332</name>
</gene>
<protein>
    <submittedName>
        <fullName evidence="1">Uncharacterized protein</fullName>
    </submittedName>
</protein>
<comment type="caution">
    <text evidence="1">The sequence shown here is derived from an EMBL/GenBank/DDBJ whole genome shotgun (WGS) entry which is preliminary data.</text>
</comment>
<proteinExistence type="predicted"/>
<reference evidence="1 2" key="1">
    <citation type="journal article" date="2024" name="BMC Biol.">
        <title>Comparative genomics of Ascetosporea gives new insight into the evolutionary basis for animal parasitism in Rhizaria.</title>
        <authorList>
            <person name="Hiltunen Thoren M."/>
            <person name="Onut-Brannstrom I."/>
            <person name="Alfjorden A."/>
            <person name="Peckova H."/>
            <person name="Swords F."/>
            <person name="Hooper C."/>
            <person name="Holzer A.S."/>
            <person name="Bass D."/>
            <person name="Burki F."/>
        </authorList>
    </citation>
    <scope>NUCLEOTIDE SEQUENCE [LARGE SCALE GENOMIC DNA]</scope>
    <source>
        <strain evidence="1">20-A016</strain>
    </source>
</reference>
<accession>A0ABV2AG37</accession>
<sequence>MKAITEKQLDDETIQTIKGCFQAVLEDLFNGEPPVVISAIESFMKTASAHNSEIIIKVTLSHKNTSRRIEFGEITKIKERVVSNITQNNELKLRAKIEDVEINFDN</sequence>
<keyword evidence="2" id="KW-1185">Reference proteome</keyword>